<sequence length="104" mass="12415">MTEKNGMKFFGYWDNMPYSTLTDSFDELSKINNKIDKKKVIKHIENLDVWATSLPTYDMFTGERIQAGKYKDGKYVFPLDFLHYYKNYDIGIPLEYEEYLKSIL</sequence>
<evidence type="ECO:0000313" key="1">
    <source>
        <dbReference type="EMBL" id="MEQ2565792.1"/>
    </source>
</evidence>
<dbReference type="Proteomes" id="UP001478133">
    <property type="component" value="Unassembled WGS sequence"/>
</dbReference>
<organism evidence="1 2">
    <name type="scientific">Ruminococcoides intestinihominis</name>
    <dbReference type="NCBI Taxonomy" id="3133161"/>
    <lineage>
        <taxon>Bacteria</taxon>
        <taxon>Bacillati</taxon>
        <taxon>Bacillota</taxon>
        <taxon>Clostridia</taxon>
        <taxon>Eubacteriales</taxon>
        <taxon>Oscillospiraceae</taxon>
        <taxon>Ruminococcoides</taxon>
    </lineage>
</organism>
<name>A0ABV1HTZ5_9FIRM</name>
<comment type="caution">
    <text evidence="1">The sequence shown here is derived from an EMBL/GenBank/DDBJ whole genome shotgun (WGS) entry which is preliminary data.</text>
</comment>
<gene>
    <name evidence="1" type="ORF">ABFO16_06025</name>
</gene>
<keyword evidence="2" id="KW-1185">Reference proteome</keyword>
<reference evidence="1 2" key="1">
    <citation type="submission" date="2024-03" db="EMBL/GenBank/DDBJ databases">
        <title>Human intestinal bacterial collection.</title>
        <authorList>
            <person name="Pauvert C."/>
            <person name="Hitch T.C.A."/>
            <person name="Clavel T."/>
        </authorList>
    </citation>
    <scope>NUCLEOTIDE SEQUENCE [LARGE SCALE GENOMIC DNA]</scope>
    <source>
        <strain evidence="1 2">CLA-AP-H18</strain>
    </source>
</reference>
<evidence type="ECO:0000313" key="2">
    <source>
        <dbReference type="Proteomes" id="UP001478133"/>
    </source>
</evidence>
<proteinExistence type="predicted"/>
<accession>A0ABV1HTZ5</accession>
<dbReference type="EMBL" id="JBBMFI010000018">
    <property type="protein sequence ID" value="MEQ2565792.1"/>
    <property type="molecule type" value="Genomic_DNA"/>
</dbReference>
<protein>
    <submittedName>
        <fullName evidence="1">Uncharacterized protein</fullName>
    </submittedName>
</protein>
<dbReference type="RefSeq" id="WP_367286345.1">
    <property type="nucleotide sequence ID" value="NZ_JBBMEY010000008.1"/>
</dbReference>